<dbReference type="InterPro" id="IPR052549">
    <property type="entry name" value="SpmB"/>
</dbReference>
<proteinExistence type="predicted"/>
<protein>
    <submittedName>
        <fullName evidence="3">Spore maturation protein B</fullName>
    </submittedName>
</protein>
<dbReference type="PANTHER" id="PTHR35793">
    <property type="entry name" value="INNER MEMBRANE PROTEIN YJIG"/>
    <property type="match status" value="1"/>
</dbReference>
<dbReference type="GO" id="GO:0005886">
    <property type="term" value="C:plasma membrane"/>
    <property type="evidence" value="ECO:0007669"/>
    <property type="project" value="TreeGrafter"/>
</dbReference>
<comment type="caution">
    <text evidence="3">The sequence shown here is derived from an EMBL/GenBank/DDBJ whole genome shotgun (WGS) entry which is preliminary data.</text>
</comment>
<feature type="transmembrane region" description="Helical" evidence="1">
    <location>
        <begin position="98"/>
        <end position="118"/>
    </location>
</feature>
<reference evidence="3" key="1">
    <citation type="submission" date="2019-08" db="EMBL/GenBank/DDBJ databases">
        <authorList>
            <person name="Kucharzyk K."/>
            <person name="Murdoch R.W."/>
            <person name="Higgins S."/>
            <person name="Loffler F."/>
        </authorList>
    </citation>
    <scope>NUCLEOTIDE SEQUENCE</scope>
</reference>
<dbReference type="EMBL" id="VSSQ01027203">
    <property type="protein sequence ID" value="MPM76315.1"/>
    <property type="molecule type" value="Genomic_DNA"/>
</dbReference>
<evidence type="ECO:0000256" key="1">
    <source>
        <dbReference type="SAM" id="Phobius"/>
    </source>
</evidence>
<dbReference type="AlphaFoldDB" id="A0A645CHA9"/>
<evidence type="ECO:0000259" key="2">
    <source>
        <dbReference type="Pfam" id="PF07670"/>
    </source>
</evidence>
<accession>A0A645CHA9</accession>
<keyword evidence="1" id="KW-1133">Transmembrane helix</keyword>
<organism evidence="3">
    <name type="scientific">bioreactor metagenome</name>
    <dbReference type="NCBI Taxonomy" id="1076179"/>
    <lineage>
        <taxon>unclassified sequences</taxon>
        <taxon>metagenomes</taxon>
        <taxon>ecological metagenomes</taxon>
    </lineage>
</organism>
<evidence type="ECO:0000313" key="3">
    <source>
        <dbReference type="EMBL" id="MPM76315.1"/>
    </source>
</evidence>
<name>A0A645CHA9_9ZZZZ</name>
<gene>
    <name evidence="3" type="primary">spmB_13</name>
    <name evidence="3" type="ORF">SDC9_123313</name>
</gene>
<dbReference type="Pfam" id="PF07670">
    <property type="entry name" value="Gate"/>
    <property type="match status" value="1"/>
</dbReference>
<dbReference type="InterPro" id="IPR011642">
    <property type="entry name" value="Gate_dom"/>
</dbReference>
<keyword evidence="1" id="KW-0812">Transmembrane</keyword>
<sequence>MATLSVFRKSGALDAFVTAIKPVCTAVGLPPELVPLFVLRPFSGHAALALLQDVYAQHGPDGFLGYAASVMLGSTETIFYTLALYFGSVKVTKTRHAIPVSLAAGVVGAIAAIVFTHITGV</sequence>
<dbReference type="PANTHER" id="PTHR35793:SF2">
    <property type="entry name" value="INNER MEMBRANE PROTEIN YJIG"/>
    <property type="match status" value="1"/>
</dbReference>
<feature type="domain" description="Nucleoside transporter/FeoB GTPase Gate" evidence="2">
    <location>
        <begin position="3"/>
        <end position="89"/>
    </location>
</feature>
<keyword evidence="1" id="KW-0472">Membrane</keyword>
<feature type="transmembrane region" description="Helical" evidence="1">
    <location>
        <begin position="63"/>
        <end position="86"/>
    </location>
</feature>